<proteinExistence type="predicted"/>
<keyword evidence="2" id="KW-0677">Repeat</keyword>
<accession>A0A564YXZ9</accession>
<protein>
    <recommendedName>
        <fullName evidence="3">BTB domain-containing protein</fullName>
    </recommendedName>
</protein>
<dbReference type="AlphaFoldDB" id="A0A564YXZ9"/>
<dbReference type="Gene3D" id="3.30.710.10">
    <property type="entry name" value="Potassium Channel Kv1.1, Chain A"/>
    <property type="match status" value="1"/>
</dbReference>
<dbReference type="PANTHER" id="PTHR24412">
    <property type="entry name" value="KELCH PROTEIN"/>
    <property type="match status" value="1"/>
</dbReference>
<dbReference type="SUPFAM" id="SSF117281">
    <property type="entry name" value="Kelch motif"/>
    <property type="match status" value="1"/>
</dbReference>
<dbReference type="InterPro" id="IPR015915">
    <property type="entry name" value="Kelch-typ_b-propeller"/>
</dbReference>
<dbReference type="InterPro" id="IPR006652">
    <property type="entry name" value="Kelch_1"/>
</dbReference>
<dbReference type="Pfam" id="PF01344">
    <property type="entry name" value="Kelch_1"/>
    <property type="match status" value="1"/>
</dbReference>
<evidence type="ECO:0000313" key="4">
    <source>
        <dbReference type="EMBL" id="VUZ51528.1"/>
    </source>
</evidence>
<sequence>KSAIYTDKAARAYDCSGFEYLRKHKLYFDLKILVQNFEEILAHRVVLATRFPLLRKSLPNSANGHVYWTRFSREVVEAALSFAYTGSVEIDLDIAIRLFLFSYNIGCAEIRNWCVDFLSSRINQGNVSDIWSVANSTLNEQLMSVCLPTIQNYSEVLWKIDHFCSVTQPEGMSIVLNYPDKKDKSKEYSPKAEAFCEWIDNQFSVSDFKQRAYRFRRLLDIIDIETLESDVALVIHARARDFGISRERLMALEDVLIRPNRSRPELNRSEFSPPAFFRKEYFVCKKKRNEYEIQNIPEFQSFSYLRQSVPYRDGCEITLLQNWICVLGGNTFWFFMTQKCPTFSILDLNDNEKFNGPPMTHDRSNFSVVSTKYRIYVFGGRSNANLIGYCEMFDIRNSRWSDINPLSRSCCETSAVVIPERGILLVGDEKLEFGKSAQLLEGDVENGKPERLKWRSVPPMRSSRKRPGIACFDGFVYVAGGNLAENSDVEKLSVSECNFRLQWTIVSLLKSPLHQPCNLFVFDGELCILHGNGVVLEYSPDKLPNGDSWKELKILSDFADSIILQREAQYTYPRWSTEV</sequence>
<dbReference type="SMART" id="SM00612">
    <property type="entry name" value="Kelch"/>
    <property type="match status" value="1"/>
</dbReference>
<organism evidence="4 5">
    <name type="scientific">Hymenolepis diminuta</name>
    <name type="common">Rat tapeworm</name>
    <dbReference type="NCBI Taxonomy" id="6216"/>
    <lineage>
        <taxon>Eukaryota</taxon>
        <taxon>Metazoa</taxon>
        <taxon>Spiralia</taxon>
        <taxon>Lophotrochozoa</taxon>
        <taxon>Platyhelminthes</taxon>
        <taxon>Cestoda</taxon>
        <taxon>Eucestoda</taxon>
        <taxon>Cyclophyllidea</taxon>
        <taxon>Hymenolepididae</taxon>
        <taxon>Hymenolepis</taxon>
    </lineage>
</organism>
<feature type="non-terminal residue" evidence="4">
    <location>
        <position position="1"/>
    </location>
</feature>
<dbReference type="Proteomes" id="UP000321570">
    <property type="component" value="Unassembled WGS sequence"/>
</dbReference>
<evidence type="ECO:0000256" key="2">
    <source>
        <dbReference type="ARBA" id="ARBA00022737"/>
    </source>
</evidence>
<dbReference type="PANTHER" id="PTHR24412:SF489">
    <property type="entry name" value="RING FINGER DOMAIN AND KELCH REPEAT-CONTAINING PROTEIN DDB_G0271372"/>
    <property type="match status" value="1"/>
</dbReference>
<dbReference type="InterPro" id="IPR011333">
    <property type="entry name" value="SKP1/BTB/POZ_sf"/>
</dbReference>
<dbReference type="CDD" id="cd18186">
    <property type="entry name" value="BTB_POZ_ZBTB_KLHL-like"/>
    <property type="match status" value="1"/>
</dbReference>
<gene>
    <name evidence="4" type="ORF">WMSIL1_LOCUS10490</name>
</gene>
<evidence type="ECO:0000259" key="3">
    <source>
        <dbReference type="PROSITE" id="PS50097"/>
    </source>
</evidence>
<dbReference type="Pfam" id="PF00651">
    <property type="entry name" value="BTB"/>
    <property type="match status" value="1"/>
</dbReference>
<dbReference type="Gene3D" id="2.120.10.80">
    <property type="entry name" value="Kelch-type beta propeller"/>
    <property type="match status" value="1"/>
</dbReference>
<reference evidence="4 5" key="1">
    <citation type="submission" date="2019-07" db="EMBL/GenBank/DDBJ databases">
        <authorList>
            <person name="Jastrzebski P J."/>
            <person name="Paukszto L."/>
            <person name="Jastrzebski P J."/>
        </authorList>
    </citation>
    <scope>NUCLEOTIDE SEQUENCE [LARGE SCALE GENOMIC DNA]</scope>
    <source>
        <strain evidence="4 5">WMS-il1</strain>
    </source>
</reference>
<feature type="domain" description="BTB" evidence="3">
    <location>
        <begin position="28"/>
        <end position="92"/>
    </location>
</feature>
<keyword evidence="1" id="KW-0880">Kelch repeat</keyword>
<dbReference type="InterPro" id="IPR000210">
    <property type="entry name" value="BTB/POZ_dom"/>
</dbReference>
<dbReference type="PROSITE" id="PS50097">
    <property type="entry name" value="BTB"/>
    <property type="match status" value="1"/>
</dbReference>
<evidence type="ECO:0000256" key="1">
    <source>
        <dbReference type="ARBA" id="ARBA00022441"/>
    </source>
</evidence>
<keyword evidence="5" id="KW-1185">Reference proteome</keyword>
<dbReference type="SUPFAM" id="SSF54695">
    <property type="entry name" value="POZ domain"/>
    <property type="match status" value="1"/>
</dbReference>
<evidence type="ECO:0000313" key="5">
    <source>
        <dbReference type="Proteomes" id="UP000321570"/>
    </source>
</evidence>
<name>A0A564YXZ9_HYMDI</name>
<dbReference type="EMBL" id="CABIJS010000444">
    <property type="protein sequence ID" value="VUZ51528.1"/>
    <property type="molecule type" value="Genomic_DNA"/>
</dbReference>